<proteinExistence type="predicted"/>
<keyword evidence="2" id="KW-1185">Reference proteome</keyword>
<reference evidence="1" key="1">
    <citation type="submission" date="2020-05" db="EMBL/GenBank/DDBJ databases">
        <title>Large-scale comparative analyses of tick genomes elucidate their genetic diversity and vector capacities.</title>
        <authorList>
            <person name="Jia N."/>
            <person name="Wang J."/>
            <person name="Shi W."/>
            <person name="Du L."/>
            <person name="Sun Y."/>
            <person name="Zhan W."/>
            <person name="Jiang J."/>
            <person name="Wang Q."/>
            <person name="Zhang B."/>
            <person name="Ji P."/>
            <person name="Sakyi L.B."/>
            <person name="Cui X."/>
            <person name="Yuan T."/>
            <person name="Jiang B."/>
            <person name="Yang W."/>
            <person name="Lam T.T.-Y."/>
            <person name="Chang Q."/>
            <person name="Ding S."/>
            <person name="Wang X."/>
            <person name="Zhu J."/>
            <person name="Ruan X."/>
            <person name="Zhao L."/>
            <person name="Wei J."/>
            <person name="Que T."/>
            <person name="Du C."/>
            <person name="Cheng J."/>
            <person name="Dai P."/>
            <person name="Han X."/>
            <person name="Huang E."/>
            <person name="Gao Y."/>
            <person name="Liu J."/>
            <person name="Shao H."/>
            <person name="Ye R."/>
            <person name="Li L."/>
            <person name="Wei W."/>
            <person name="Wang X."/>
            <person name="Wang C."/>
            <person name="Yang T."/>
            <person name="Huo Q."/>
            <person name="Li W."/>
            <person name="Guo W."/>
            <person name="Chen H."/>
            <person name="Zhou L."/>
            <person name="Ni X."/>
            <person name="Tian J."/>
            <person name="Zhou Y."/>
            <person name="Sheng Y."/>
            <person name="Liu T."/>
            <person name="Pan Y."/>
            <person name="Xia L."/>
            <person name="Li J."/>
            <person name="Zhao F."/>
            <person name="Cao W."/>
        </authorList>
    </citation>
    <scope>NUCLEOTIDE SEQUENCE</scope>
    <source>
        <strain evidence="1">Hyas-2018</strain>
    </source>
</reference>
<sequence>MSRRQKLYGTMRKFKHVKKMNGGPALISSVTSYPQSRAAKVLERLYGSDVFKDLESWRKHATLECGKVENSNFVSNRARYLFNIEQDPCELHDLSQEQPQVVSMLLEKLAAYNKTIVPAVNSTVDPRGYPENNGGVWAPWI</sequence>
<comment type="caution">
    <text evidence="1">The sequence shown here is derived from an EMBL/GenBank/DDBJ whole genome shotgun (WGS) entry which is preliminary data.</text>
</comment>
<evidence type="ECO:0000313" key="2">
    <source>
        <dbReference type="Proteomes" id="UP000821845"/>
    </source>
</evidence>
<protein>
    <submittedName>
        <fullName evidence="1">Uncharacterized protein</fullName>
    </submittedName>
</protein>
<accession>A0ACB7SEA7</accession>
<evidence type="ECO:0000313" key="1">
    <source>
        <dbReference type="EMBL" id="KAH6932271.1"/>
    </source>
</evidence>
<gene>
    <name evidence="1" type="ORF">HPB50_004144</name>
</gene>
<dbReference type="EMBL" id="CM023484">
    <property type="protein sequence ID" value="KAH6932271.1"/>
    <property type="molecule type" value="Genomic_DNA"/>
</dbReference>
<name>A0ACB7SEA7_HYAAI</name>
<dbReference type="Proteomes" id="UP000821845">
    <property type="component" value="Chromosome 4"/>
</dbReference>
<organism evidence="1 2">
    <name type="scientific">Hyalomma asiaticum</name>
    <name type="common">Tick</name>
    <dbReference type="NCBI Taxonomy" id="266040"/>
    <lineage>
        <taxon>Eukaryota</taxon>
        <taxon>Metazoa</taxon>
        <taxon>Ecdysozoa</taxon>
        <taxon>Arthropoda</taxon>
        <taxon>Chelicerata</taxon>
        <taxon>Arachnida</taxon>
        <taxon>Acari</taxon>
        <taxon>Parasitiformes</taxon>
        <taxon>Ixodida</taxon>
        <taxon>Ixodoidea</taxon>
        <taxon>Ixodidae</taxon>
        <taxon>Hyalomminae</taxon>
        <taxon>Hyalomma</taxon>
    </lineage>
</organism>